<sequence>MSRTRKICRAVKVRYVITLLAMLALVTFANFLVASTRGDISAVAHSYLSNFTLLKHIIQTDTASRDHQSASSGAKGSQTVLSGQKPVGNIAGNVTSKNDTAFSQSSIGDQKFLDKLLVGHWSLRNYTTRELGDVETFINRTRAYLKLPPSLQRSDNTCGNVNFPGHQWYRAVCNPKGATPCCINGSCVDKPVQECRCPECYDMRQQIHAELATWVPDGLTVKLFVFFCTDVCPLLRNRTIYLVGDSYMRQLYIALLAVLRDKNPRHVLKDDVSEVSVGCPAHVLHNCIQHGADLMQIDVETIVLMIFNHFSMYTVRTETLNEVLKELKGKRNSWVLLGIGFHDHLDFESLRNHVLNPMISMLSKSSWPKVIWLPIHSPGLLKTPLVETQTARAILAFNAKVKAHLDAQPITLLDFTKLTNGTMSYDGSHYGRGVNEVKIQVLLNYFREIDKTVKR</sequence>
<name>A0AAV2IU47_LYMST</name>
<accession>A0AAV2IU47</accession>
<organism evidence="2 3">
    <name type="scientific">Lymnaea stagnalis</name>
    <name type="common">Great pond snail</name>
    <name type="synonym">Helix stagnalis</name>
    <dbReference type="NCBI Taxonomy" id="6523"/>
    <lineage>
        <taxon>Eukaryota</taxon>
        <taxon>Metazoa</taxon>
        <taxon>Spiralia</taxon>
        <taxon>Lophotrochozoa</taxon>
        <taxon>Mollusca</taxon>
        <taxon>Gastropoda</taxon>
        <taxon>Heterobranchia</taxon>
        <taxon>Euthyneura</taxon>
        <taxon>Panpulmonata</taxon>
        <taxon>Hygrophila</taxon>
        <taxon>Lymnaeoidea</taxon>
        <taxon>Lymnaeidae</taxon>
        <taxon>Lymnaea</taxon>
    </lineage>
</organism>
<dbReference type="AlphaFoldDB" id="A0AAV2IU47"/>
<feature type="region of interest" description="Disordered" evidence="1">
    <location>
        <begin position="65"/>
        <end position="86"/>
    </location>
</feature>
<comment type="caution">
    <text evidence="2">The sequence shown here is derived from an EMBL/GenBank/DDBJ whole genome shotgun (WGS) entry which is preliminary data.</text>
</comment>
<feature type="compositionally biased region" description="Polar residues" evidence="1">
    <location>
        <begin position="69"/>
        <end position="82"/>
    </location>
</feature>
<evidence type="ECO:0000256" key="1">
    <source>
        <dbReference type="SAM" id="MobiDB-lite"/>
    </source>
</evidence>
<dbReference type="Proteomes" id="UP001497497">
    <property type="component" value="Unassembled WGS sequence"/>
</dbReference>
<keyword evidence="3" id="KW-1185">Reference proteome</keyword>
<protein>
    <submittedName>
        <fullName evidence="2">Uncharacterized protein</fullName>
    </submittedName>
</protein>
<proteinExistence type="predicted"/>
<gene>
    <name evidence="2" type="ORF">GSLYS_00021766001</name>
</gene>
<evidence type="ECO:0000313" key="2">
    <source>
        <dbReference type="EMBL" id="CAL1548449.1"/>
    </source>
</evidence>
<dbReference type="EMBL" id="CAXITT010001356">
    <property type="protein sequence ID" value="CAL1548449.1"/>
    <property type="molecule type" value="Genomic_DNA"/>
</dbReference>
<reference evidence="2 3" key="1">
    <citation type="submission" date="2024-04" db="EMBL/GenBank/DDBJ databases">
        <authorList>
            <consortium name="Genoscope - CEA"/>
            <person name="William W."/>
        </authorList>
    </citation>
    <scope>NUCLEOTIDE SEQUENCE [LARGE SCALE GENOMIC DNA]</scope>
</reference>
<evidence type="ECO:0000313" key="3">
    <source>
        <dbReference type="Proteomes" id="UP001497497"/>
    </source>
</evidence>